<reference evidence="1 2" key="1">
    <citation type="submission" date="2022-06" db="EMBL/GenBank/DDBJ databases">
        <title>Haloarcula sp. a new haloarchaeum isolate from saline soil.</title>
        <authorList>
            <person name="Strakova D."/>
            <person name="Galisteo C."/>
            <person name="Sanchez-Porro C."/>
            <person name="Ventosa A."/>
        </authorList>
    </citation>
    <scope>NUCLEOTIDE SEQUENCE [LARGE SCALE GENOMIC DNA]</scope>
    <source>
        <strain evidence="1 2">S1AR25-5A</strain>
    </source>
</reference>
<accession>A0AAE4EVH6</accession>
<comment type="caution">
    <text evidence="1">The sequence shown here is derived from an EMBL/GenBank/DDBJ whole genome shotgun (WGS) entry which is preliminary data.</text>
</comment>
<dbReference type="PROSITE" id="PS51257">
    <property type="entry name" value="PROKAR_LIPOPROTEIN"/>
    <property type="match status" value="1"/>
</dbReference>
<dbReference type="Proteomes" id="UP001253439">
    <property type="component" value="Unassembled WGS sequence"/>
</dbReference>
<evidence type="ECO:0000313" key="1">
    <source>
        <dbReference type="EMBL" id="MDS0220254.1"/>
    </source>
</evidence>
<dbReference type="RefSeq" id="WP_310894942.1">
    <property type="nucleotide sequence ID" value="NZ_JAMQOM010000001.1"/>
</dbReference>
<dbReference type="AlphaFoldDB" id="A0AAE4EVH6"/>
<name>A0AAE4EVH6_9EURY</name>
<gene>
    <name evidence="1" type="ORF">NDI54_02695</name>
</gene>
<dbReference type="EMBL" id="JAMQOM010000001">
    <property type="protein sequence ID" value="MDS0220254.1"/>
    <property type="molecule type" value="Genomic_DNA"/>
</dbReference>
<organism evidence="1 2">
    <name type="scientific">Haloarcula terrestris</name>
    <dbReference type="NCBI Taxonomy" id="2950533"/>
    <lineage>
        <taxon>Archaea</taxon>
        <taxon>Methanobacteriati</taxon>
        <taxon>Methanobacteriota</taxon>
        <taxon>Stenosarchaea group</taxon>
        <taxon>Halobacteria</taxon>
        <taxon>Halobacteriales</taxon>
        <taxon>Haloarculaceae</taxon>
        <taxon>Haloarcula</taxon>
    </lineage>
</organism>
<proteinExistence type="predicted"/>
<protein>
    <submittedName>
        <fullName evidence="1">Uncharacterized protein</fullName>
    </submittedName>
</protein>
<keyword evidence="2" id="KW-1185">Reference proteome</keyword>
<sequence length="251" mass="27359">MWRVTLTVAIALLAGCTGFLPAGPTVDDGDPVTPAPVPTSSPDATVTVPTSDGAVDVDRLLDRHERALATRSFHRRIVRDGPHNTLDVWVDRDADVRRVRQQFGPLTDDTVVSNGTAYHNVRDDPNTPYTTTNITGNASLTDSPSGRAVLELLLANRTYRQVGTFTWNGRPVAVLAPTATSDTTPAAANESVVVTSRLYVDRQGIVRYVEHDEKRPQAQDLSLEMTVSTDVERVPIPWWLAENDPYSSGST</sequence>
<evidence type="ECO:0000313" key="2">
    <source>
        <dbReference type="Proteomes" id="UP001253439"/>
    </source>
</evidence>